<comment type="caution">
    <text evidence="4">The sequence shown here is derived from an EMBL/GenBank/DDBJ whole genome shotgun (WGS) entry which is preliminary data.</text>
</comment>
<dbReference type="AlphaFoldDB" id="A0A512D850"/>
<accession>A0A512D850</accession>
<organism evidence="4 5">
    <name type="scientific">Cellulomonas aerilata</name>
    <dbReference type="NCBI Taxonomy" id="515326"/>
    <lineage>
        <taxon>Bacteria</taxon>
        <taxon>Bacillati</taxon>
        <taxon>Actinomycetota</taxon>
        <taxon>Actinomycetes</taxon>
        <taxon>Micrococcales</taxon>
        <taxon>Cellulomonadaceae</taxon>
        <taxon>Cellulomonas</taxon>
    </lineage>
</organism>
<proteinExistence type="predicted"/>
<sequence length="186" mass="20440">MVPTPSLAVRPATVADAEAVSDLVHSAYRSEESRRGWTTEADLVGGRRADAAMIRHVVGLADAVVLLAEDDAGAPFACCHLERREDAAYLGMFAVRPTAQGRGVGRGMLDAAEAFARDRWRATSLQITVLNHRPELQAWYERCGFTLTGERYDFPYDDERFGVPRRPDLALLGMVRPVRPASARTA</sequence>
<dbReference type="RefSeq" id="WP_146899082.1">
    <property type="nucleotide sequence ID" value="NZ_BAAARM010000001.1"/>
</dbReference>
<dbReference type="InterPro" id="IPR016181">
    <property type="entry name" value="Acyl_CoA_acyltransferase"/>
</dbReference>
<dbReference type="GO" id="GO:0016747">
    <property type="term" value="F:acyltransferase activity, transferring groups other than amino-acyl groups"/>
    <property type="evidence" value="ECO:0007669"/>
    <property type="project" value="InterPro"/>
</dbReference>
<dbReference type="Pfam" id="PF13508">
    <property type="entry name" value="Acetyltransf_7"/>
    <property type="match status" value="1"/>
</dbReference>
<keyword evidence="5" id="KW-1185">Reference proteome</keyword>
<name>A0A512D850_9CELL</name>
<evidence type="ECO:0000256" key="2">
    <source>
        <dbReference type="ARBA" id="ARBA00023315"/>
    </source>
</evidence>
<dbReference type="Gene3D" id="3.40.630.30">
    <property type="match status" value="1"/>
</dbReference>
<dbReference type="CDD" id="cd04301">
    <property type="entry name" value="NAT_SF"/>
    <property type="match status" value="1"/>
</dbReference>
<evidence type="ECO:0000313" key="4">
    <source>
        <dbReference type="EMBL" id="GEO32656.1"/>
    </source>
</evidence>
<evidence type="ECO:0000259" key="3">
    <source>
        <dbReference type="PROSITE" id="PS51186"/>
    </source>
</evidence>
<keyword evidence="2" id="KW-0012">Acyltransferase</keyword>
<dbReference type="EMBL" id="BJYY01000001">
    <property type="protein sequence ID" value="GEO32656.1"/>
    <property type="molecule type" value="Genomic_DNA"/>
</dbReference>
<dbReference type="PROSITE" id="PS51186">
    <property type="entry name" value="GNAT"/>
    <property type="match status" value="1"/>
</dbReference>
<gene>
    <name evidence="4" type="ORF">CAE01nite_03810</name>
</gene>
<keyword evidence="1 4" id="KW-0808">Transferase</keyword>
<dbReference type="InterPro" id="IPR000182">
    <property type="entry name" value="GNAT_dom"/>
</dbReference>
<dbReference type="PANTHER" id="PTHR43877">
    <property type="entry name" value="AMINOALKYLPHOSPHONATE N-ACETYLTRANSFERASE-RELATED-RELATED"/>
    <property type="match status" value="1"/>
</dbReference>
<reference evidence="4 5" key="1">
    <citation type="submission" date="2019-07" db="EMBL/GenBank/DDBJ databases">
        <title>Whole genome shotgun sequence of Cellulomonas aerilata NBRC 106308.</title>
        <authorList>
            <person name="Hosoyama A."/>
            <person name="Uohara A."/>
            <person name="Ohji S."/>
            <person name="Ichikawa N."/>
        </authorList>
    </citation>
    <scope>NUCLEOTIDE SEQUENCE [LARGE SCALE GENOMIC DNA]</scope>
    <source>
        <strain evidence="4 5">NBRC 106308</strain>
    </source>
</reference>
<evidence type="ECO:0000256" key="1">
    <source>
        <dbReference type="ARBA" id="ARBA00022679"/>
    </source>
</evidence>
<dbReference type="SUPFAM" id="SSF55729">
    <property type="entry name" value="Acyl-CoA N-acyltransferases (Nat)"/>
    <property type="match status" value="1"/>
</dbReference>
<evidence type="ECO:0000313" key="5">
    <source>
        <dbReference type="Proteomes" id="UP000321181"/>
    </source>
</evidence>
<feature type="domain" description="N-acetyltransferase" evidence="3">
    <location>
        <begin position="7"/>
        <end position="170"/>
    </location>
</feature>
<dbReference type="OrthoDB" id="119501at2"/>
<dbReference type="Proteomes" id="UP000321181">
    <property type="component" value="Unassembled WGS sequence"/>
</dbReference>
<protein>
    <submittedName>
        <fullName evidence="4">N-acetyltransferase</fullName>
    </submittedName>
</protein>
<dbReference type="InterPro" id="IPR050832">
    <property type="entry name" value="Bact_Acetyltransf"/>
</dbReference>